<reference evidence="2 3" key="1">
    <citation type="submission" date="2024-09" db="EMBL/GenBank/DDBJ databases">
        <authorList>
            <person name="Sun Q."/>
            <person name="Mori K."/>
        </authorList>
    </citation>
    <scope>NUCLEOTIDE SEQUENCE [LARGE SCALE GENOMIC DNA]</scope>
    <source>
        <strain evidence="2 3">JCM 3143</strain>
    </source>
</reference>
<feature type="domain" description="Ricin B lectin" evidence="1">
    <location>
        <begin position="2"/>
        <end position="132"/>
    </location>
</feature>
<dbReference type="CDD" id="cd00161">
    <property type="entry name" value="beta-trefoil_Ricin-like"/>
    <property type="match status" value="1"/>
</dbReference>
<dbReference type="Gene3D" id="2.80.10.50">
    <property type="match status" value="2"/>
</dbReference>
<evidence type="ECO:0000259" key="1">
    <source>
        <dbReference type="SMART" id="SM00458"/>
    </source>
</evidence>
<dbReference type="InterPro" id="IPR035992">
    <property type="entry name" value="Ricin_B-like_lectins"/>
</dbReference>
<dbReference type="InterPro" id="IPR000772">
    <property type="entry name" value="Ricin_B_lectin"/>
</dbReference>
<comment type="caution">
    <text evidence="2">The sequence shown here is derived from an EMBL/GenBank/DDBJ whole genome shotgun (WGS) entry which is preliminary data.</text>
</comment>
<dbReference type="PROSITE" id="PS50231">
    <property type="entry name" value="RICIN_B_LECTIN"/>
    <property type="match status" value="1"/>
</dbReference>
<dbReference type="Pfam" id="PF00652">
    <property type="entry name" value="Ricin_B_lectin"/>
    <property type="match status" value="1"/>
</dbReference>
<dbReference type="EMBL" id="JBHMBW010000080">
    <property type="protein sequence ID" value="MFB9630132.1"/>
    <property type="molecule type" value="Genomic_DNA"/>
</dbReference>
<protein>
    <submittedName>
        <fullName evidence="2">RICIN domain-containing protein</fullName>
    </submittedName>
</protein>
<keyword evidence="3" id="KW-1185">Reference proteome</keyword>
<organism evidence="2 3">
    <name type="scientific">Nonomuraea helvata</name>
    <dbReference type="NCBI Taxonomy" id="37484"/>
    <lineage>
        <taxon>Bacteria</taxon>
        <taxon>Bacillati</taxon>
        <taxon>Actinomycetota</taxon>
        <taxon>Actinomycetes</taxon>
        <taxon>Streptosporangiales</taxon>
        <taxon>Streptosporangiaceae</taxon>
        <taxon>Nonomuraea</taxon>
    </lineage>
</organism>
<sequence>MWVNSRSAQCLTVAGGSTANSAPTIQWYCGSGDDQKWSWTGDIEVGARGYLINKKSGKCLADPASSTTEGKQLIIYTCNQNDDQYWILGSGFRLQNDHSRMYMAVAAGSFTAGAKVIQWPATNGDEQDWGVVVTG</sequence>
<name>A0ABV5SEN0_9ACTN</name>
<evidence type="ECO:0000313" key="3">
    <source>
        <dbReference type="Proteomes" id="UP001589532"/>
    </source>
</evidence>
<evidence type="ECO:0000313" key="2">
    <source>
        <dbReference type="EMBL" id="MFB9630132.1"/>
    </source>
</evidence>
<proteinExistence type="predicted"/>
<dbReference type="Proteomes" id="UP001589532">
    <property type="component" value="Unassembled WGS sequence"/>
</dbReference>
<dbReference type="SUPFAM" id="SSF50370">
    <property type="entry name" value="Ricin B-like lectins"/>
    <property type="match status" value="1"/>
</dbReference>
<accession>A0ABV5SEN0</accession>
<gene>
    <name evidence="2" type="ORF">ACFFSA_44265</name>
</gene>
<dbReference type="RefSeq" id="WP_345002816.1">
    <property type="nucleotide sequence ID" value="NZ_BAAAXV010000012.1"/>
</dbReference>
<dbReference type="SMART" id="SM00458">
    <property type="entry name" value="RICIN"/>
    <property type="match status" value="1"/>
</dbReference>